<dbReference type="AlphaFoldDB" id="A0A918XFF8"/>
<dbReference type="PANTHER" id="PTHR37816:SF2">
    <property type="entry name" value="DNA TOPOLOGY MODULATION PROTEIN FLAR-RELATED PROTEIN"/>
    <property type="match status" value="1"/>
</dbReference>
<organism evidence="1 2">
    <name type="scientific">Parahalioglobus pacificus</name>
    <dbReference type="NCBI Taxonomy" id="930806"/>
    <lineage>
        <taxon>Bacteria</taxon>
        <taxon>Pseudomonadati</taxon>
        <taxon>Pseudomonadota</taxon>
        <taxon>Gammaproteobacteria</taxon>
        <taxon>Cellvibrionales</taxon>
        <taxon>Halieaceae</taxon>
        <taxon>Parahalioglobus</taxon>
    </lineage>
</organism>
<dbReference type="Gene3D" id="3.40.50.300">
    <property type="entry name" value="P-loop containing nucleotide triphosphate hydrolases"/>
    <property type="match status" value="1"/>
</dbReference>
<proteinExistence type="predicted"/>
<dbReference type="PANTHER" id="PTHR37816">
    <property type="entry name" value="YALI0E33011P"/>
    <property type="match status" value="1"/>
</dbReference>
<keyword evidence="2" id="KW-1185">Reference proteome</keyword>
<dbReference type="EMBL" id="BMYM01000001">
    <property type="protein sequence ID" value="GHD28197.1"/>
    <property type="molecule type" value="Genomic_DNA"/>
</dbReference>
<dbReference type="Proteomes" id="UP000644693">
    <property type="component" value="Unassembled WGS sequence"/>
</dbReference>
<sequence length="159" mass="17488">MIFGNSASGKSTLARHISASEGLAHLDLDGLAWTDSSPPERLPISVSANGIDDFVTANTGWVIEGCYSDLIELVIAEASEVIFLDLPVAQCLENAKGRPWEPHKYSSKAAQDANLDMLLDWISQYTERDDTFSRAAHLALYEAFNGEKLIYTSNESYFP</sequence>
<dbReference type="InterPro" id="IPR027417">
    <property type="entry name" value="P-loop_NTPase"/>
</dbReference>
<dbReference type="InterPro" id="IPR052922">
    <property type="entry name" value="Cytidylate_Kinase-2"/>
</dbReference>
<accession>A0A918XFF8</accession>
<evidence type="ECO:0000313" key="1">
    <source>
        <dbReference type="EMBL" id="GHD28197.1"/>
    </source>
</evidence>
<evidence type="ECO:0008006" key="3">
    <source>
        <dbReference type="Google" id="ProtNLM"/>
    </source>
</evidence>
<evidence type="ECO:0000313" key="2">
    <source>
        <dbReference type="Proteomes" id="UP000644693"/>
    </source>
</evidence>
<reference evidence="1" key="2">
    <citation type="submission" date="2020-09" db="EMBL/GenBank/DDBJ databases">
        <authorList>
            <person name="Sun Q."/>
            <person name="Kim S."/>
        </authorList>
    </citation>
    <scope>NUCLEOTIDE SEQUENCE</scope>
    <source>
        <strain evidence="1">KCTC 23430</strain>
    </source>
</reference>
<comment type="caution">
    <text evidence="1">The sequence shown here is derived from an EMBL/GenBank/DDBJ whole genome shotgun (WGS) entry which is preliminary data.</text>
</comment>
<dbReference type="SUPFAM" id="SSF52540">
    <property type="entry name" value="P-loop containing nucleoside triphosphate hydrolases"/>
    <property type="match status" value="1"/>
</dbReference>
<reference evidence="1" key="1">
    <citation type="journal article" date="2014" name="Int. J. Syst. Evol. Microbiol.">
        <title>Complete genome sequence of Corynebacterium casei LMG S-19264T (=DSM 44701T), isolated from a smear-ripened cheese.</title>
        <authorList>
            <consortium name="US DOE Joint Genome Institute (JGI-PGF)"/>
            <person name="Walter F."/>
            <person name="Albersmeier A."/>
            <person name="Kalinowski J."/>
            <person name="Ruckert C."/>
        </authorList>
    </citation>
    <scope>NUCLEOTIDE SEQUENCE</scope>
    <source>
        <strain evidence="1">KCTC 23430</strain>
    </source>
</reference>
<protein>
    <recommendedName>
        <fullName evidence="3">Shikimate kinase</fullName>
    </recommendedName>
</protein>
<gene>
    <name evidence="1" type="ORF">GCM10007053_07350</name>
</gene>
<name>A0A918XFF8_9GAMM</name>